<accession>A0ABW4G4A7</accession>
<evidence type="ECO:0000259" key="7">
    <source>
        <dbReference type="Pfam" id="PF07282"/>
    </source>
</evidence>
<evidence type="ECO:0000313" key="9">
    <source>
        <dbReference type="Proteomes" id="UP001597097"/>
    </source>
</evidence>
<gene>
    <name evidence="8" type="ORF">ACFSJ0_10920</name>
</gene>
<sequence>MDTEFVHPVSSLAYIGVLLHDTKRYDHSVERVEHKRAHVARLELNKRQSAVLDAQAHTARAVWNLLHEFATFRQGRLASLKECDAAIRQARHEIEWLGQLPAQAAQAVLKTYRQAWVNFFNPDHPAERPTFKGRLGSWMAVDVPQARDLHITRINRRWGAVNLPKVGRVRFRWTKDLPGVIKGGPSGRVTGARLVKDAHGWTIAFRTELVVSAPVPHTGPKAGMDRGIAVALALSNGEHLRHGPWLSSGQRERLLRLERKSARQRAARKKGGPVSNRERRTYDQIARLRATAKRRAVDWQHQNTTDLARRFSAIVVEDLNITNMMASGSGTVQGPGVNVAQKRGLNRSIAGQAWGRTVTFLTYKSAERGGLVAQVRPHGTSQECHRCHTTTAGSRETQSRFVCKNLACGWIGNADTNAARNQLHRYNSAAGWAVTGRGDSGMPGPVKRQASCPRVSPASALRAAA</sequence>
<keyword evidence="8" id="KW-0540">Nuclease</keyword>
<name>A0ABW4G4A7_9ACTN</name>
<dbReference type="GO" id="GO:0004519">
    <property type="term" value="F:endonuclease activity"/>
    <property type="evidence" value="ECO:0007669"/>
    <property type="project" value="UniProtKB-KW"/>
</dbReference>
<protein>
    <submittedName>
        <fullName evidence="8">RNA-guided endonuclease InsQ/TnpB family protein</fullName>
    </submittedName>
</protein>
<feature type="domain" description="Probable transposase IS891/IS1136/IS1341" evidence="6">
    <location>
        <begin position="206"/>
        <end position="326"/>
    </location>
</feature>
<proteinExistence type="inferred from homology"/>
<keyword evidence="4" id="KW-0233">DNA recombination</keyword>
<evidence type="ECO:0000256" key="2">
    <source>
        <dbReference type="ARBA" id="ARBA00022578"/>
    </source>
</evidence>
<keyword evidence="3" id="KW-0238">DNA-binding</keyword>
<keyword evidence="9" id="KW-1185">Reference proteome</keyword>
<evidence type="ECO:0000256" key="3">
    <source>
        <dbReference type="ARBA" id="ARBA00023125"/>
    </source>
</evidence>
<comment type="similarity">
    <text evidence="1">In the C-terminal section; belongs to the transposase 35 family.</text>
</comment>
<dbReference type="InterPro" id="IPR010095">
    <property type="entry name" value="Cas12f1-like_TNB"/>
</dbReference>
<dbReference type="EMBL" id="JBHUCM010000010">
    <property type="protein sequence ID" value="MFD1537548.1"/>
    <property type="molecule type" value="Genomic_DNA"/>
</dbReference>
<evidence type="ECO:0000256" key="1">
    <source>
        <dbReference type="ARBA" id="ARBA00008761"/>
    </source>
</evidence>
<dbReference type="Pfam" id="PF01385">
    <property type="entry name" value="OrfB_IS605"/>
    <property type="match status" value="1"/>
</dbReference>
<dbReference type="InterPro" id="IPR001959">
    <property type="entry name" value="Transposase"/>
</dbReference>
<comment type="caution">
    <text evidence="8">The sequence shown here is derived from an EMBL/GenBank/DDBJ whole genome shotgun (WGS) entry which is preliminary data.</text>
</comment>
<reference evidence="9" key="1">
    <citation type="journal article" date="2019" name="Int. J. Syst. Evol. Microbiol.">
        <title>The Global Catalogue of Microorganisms (GCM) 10K type strain sequencing project: providing services to taxonomists for standard genome sequencing and annotation.</title>
        <authorList>
            <consortium name="The Broad Institute Genomics Platform"/>
            <consortium name="The Broad Institute Genome Sequencing Center for Infectious Disease"/>
            <person name="Wu L."/>
            <person name="Ma J."/>
        </authorList>
    </citation>
    <scope>NUCLEOTIDE SEQUENCE [LARGE SCALE GENOMIC DNA]</scope>
    <source>
        <strain evidence="9">CGMCC 1.15399</strain>
    </source>
</reference>
<evidence type="ECO:0000259" key="6">
    <source>
        <dbReference type="Pfam" id="PF01385"/>
    </source>
</evidence>
<keyword evidence="2" id="KW-0815">Transposition</keyword>
<dbReference type="Pfam" id="PF07282">
    <property type="entry name" value="Cas12f1-like_TNB"/>
    <property type="match status" value="1"/>
</dbReference>
<evidence type="ECO:0000256" key="4">
    <source>
        <dbReference type="ARBA" id="ARBA00023172"/>
    </source>
</evidence>
<dbReference type="RefSeq" id="WP_378620600.1">
    <property type="nucleotide sequence ID" value="NZ_JBHUCM010000010.1"/>
</dbReference>
<dbReference type="NCBIfam" id="NF040570">
    <property type="entry name" value="guided_TnpB"/>
    <property type="match status" value="1"/>
</dbReference>
<feature type="region of interest" description="Disordered" evidence="5">
    <location>
        <begin position="438"/>
        <end position="465"/>
    </location>
</feature>
<organism evidence="8 9">
    <name type="scientific">Nonomuraea guangzhouensis</name>
    <dbReference type="NCBI Taxonomy" id="1291555"/>
    <lineage>
        <taxon>Bacteria</taxon>
        <taxon>Bacillati</taxon>
        <taxon>Actinomycetota</taxon>
        <taxon>Actinomycetes</taxon>
        <taxon>Streptosporangiales</taxon>
        <taxon>Streptosporangiaceae</taxon>
        <taxon>Nonomuraea</taxon>
    </lineage>
</organism>
<keyword evidence="8" id="KW-0255">Endonuclease</keyword>
<evidence type="ECO:0000313" key="8">
    <source>
        <dbReference type="EMBL" id="MFD1537548.1"/>
    </source>
</evidence>
<feature type="domain" description="Cas12f1-like TNB" evidence="7">
    <location>
        <begin position="354"/>
        <end position="421"/>
    </location>
</feature>
<dbReference type="Proteomes" id="UP001597097">
    <property type="component" value="Unassembled WGS sequence"/>
</dbReference>
<evidence type="ECO:0000256" key="5">
    <source>
        <dbReference type="SAM" id="MobiDB-lite"/>
    </source>
</evidence>
<keyword evidence="8" id="KW-0378">Hydrolase</keyword>